<dbReference type="InterPro" id="IPR011096">
    <property type="entry name" value="FTP_domain"/>
</dbReference>
<dbReference type="OrthoDB" id="5377264at2"/>
<feature type="domain" description="Secretion system C-terminal sorting" evidence="14">
    <location>
        <begin position="1008"/>
        <end position="1079"/>
    </location>
</feature>
<comment type="cofactor">
    <cofactor evidence="1">
        <name>Zn(2+)</name>
        <dbReference type="ChEBI" id="CHEBI:29105"/>
    </cofactor>
</comment>
<feature type="signal peptide" evidence="12">
    <location>
        <begin position="1"/>
        <end position="22"/>
    </location>
</feature>
<keyword evidence="6" id="KW-0479">Metal-binding</keyword>
<keyword evidence="7 12" id="KW-0732">Signal</keyword>
<accession>A0A3L9Z001</accession>
<evidence type="ECO:0000256" key="7">
    <source>
        <dbReference type="ARBA" id="ARBA00022729"/>
    </source>
</evidence>
<evidence type="ECO:0000256" key="10">
    <source>
        <dbReference type="ARBA" id="ARBA00023049"/>
    </source>
</evidence>
<gene>
    <name evidence="15" type="ORF">BXY75_1569</name>
</gene>
<reference evidence="15 16" key="1">
    <citation type="submission" date="2018-10" db="EMBL/GenBank/DDBJ databases">
        <title>Genomic Encyclopedia of Archaeal and Bacterial Type Strains, Phase II (KMG-II): from individual species to whole genera.</title>
        <authorList>
            <person name="Goeker M."/>
        </authorList>
    </citation>
    <scope>NUCLEOTIDE SEQUENCE [LARGE SCALE GENOMIC DNA]</scope>
    <source>
        <strain evidence="15 16">DSM 23424</strain>
    </source>
</reference>
<evidence type="ECO:0000256" key="9">
    <source>
        <dbReference type="ARBA" id="ARBA00022833"/>
    </source>
</evidence>
<name>A0A3L9Z001_9FLAO</name>
<comment type="caution">
    <text evidence="15">The sequence shown here is derived from an EMBL/GenBank/DDBJ whole genome shotgun (WGS) entry which is preliminary data.</text>
</comment>
<evidence type="ECO:0000256" key="11">
    <source>
        <dbReference type="ARBA" id="ARBA00023145"/>
    </source>
</evidence>
<evidence type="ECO:0000256" key="12">
    <source>
        <dbReference type="SAM" id="SignalP"/>
    </source>
</evidence>
<keyword evidence="10" id="KW-0482">Metalloprotease</keyword>
<evidence type="ECO:0000256" key="2">
    <source>
        <dbReference type="ARBA" id="ARBA00004613"/>
    </source>
</evidence>
<dbReference type="CDD" id="cd09596">
    <property type="entry name" value="M36"/>
    <property type="match status" value="1"/>
</dbReference>
<keyword evidence="8" id="KW-0378">Hydrolase</keyword>
<dbReference type="Gene3D" id="3.10.170.10">
    <property type="match status" value="1"/>
</dbReference>
<dbReference type="AlphaFoldDB" id="A0A3L9Z001"/>
<dbReference type="GO" id="GO:0004222">
    <property type="term" value="F:metalloendopeptidase activity"/>
    <property type="evidence" value="ECO:0007669"/>
    <property type="project" value="InterPro"/>
</dbReference>
<comment type="subcellular location">
    <subcellularLocation>
        <location evidence="2">Secreted</location>
    </subcellularLocation>
</comment>
<evidence type="ECO:0000313" key="15">
    <source>
        <dbReference type="EMBL" id="RMA64689.1"/>
    </source>
</evidence>
<evidence type="ECO:0000256" key="4">
    <source>
        <dbReference type="ARBA" id="ARBA00022525"/>
    </source>
</evidence>
<evidence type="ECO:0000256" key="6">
    <source>
        <dbReference type="ARBA" id="ARBA00022723"/>
    </source>
</evidence>
<dbReference type="InterPro" id="IPR026444">
    <property type="entry name" value="Secre_tail"/>
</dbReference>
<dbReference type="GO" id="GO:0005615">
    <property type="term" value="C:extracellular space"/>
    <property type="evidence" value="ECO:0007669"/>
    <property type="project" value="InterPro"/>
</dbReference>
<proteinExistence type="inferred from homology"/>
<evidence type="ECO:0000259" key="14">
    <source>
        <dbReference type="Pfam" id="PF18962"/>
    </source>
</evidence>
<feature type="domain" description="FTP" evidence="13">
    <location>
        <begin position="47"/>
        <end position="98"/>
    </location>
</feature>
<keyword evidence="16" id="KW-1185">Reference proteome</keyword>
<evidence type="ECO:0000256" key="1">
    <source>
        <dbReference type="ARBA" id="ARBA00001947"/>
    </source>
</evidence>
<dbReference type="Proteomes" id="UP000271339">
    <property type="component" value="Unassembled WGS sequence"/>
</dbReference>
<keyword evidence="5" id="KW-0645">Protease</keyword>
<dbReference type="PRINTS" id="PR00999">
    <property type="entry name" value="FUNGALYSIN"/>
</dbReference>
<dbReference type="InterPro" id="IPR027268">
    <property type="entry name" value="Peptidase_M4/M1_CTD_sf"/>
</dbReference>
<dbReference type="PANTHER" id="PTHR33478">
    <property type="entry name" value="EXTRACELLULAR METALLOPROTEINASE MEP"/>
    <property type="match status" value="1"/>
</dbReference>
<dbReference type="PANTHER" id="PTHR33478:SF1">
    <property type="entry name" value="EXTRACELLULAR METALLOPROTEINASE MEP"/>
    <property type="match status" value="1"/>
</dbReference>
<protein>
    <submittedName>
        <fullName evidence="15">Putative secreted protein (Por secretion system target)</fullName>
    </submittedName>
</protein>
<keyword evidence="4" id="KW-0964">Secreted</keyword>
<evidence type="ECO:0000259" key="13">
    <source>
        <dbReference type="Pfam" id="PF07504"/>
    </source>
</evidence>
<dbReference type="Pfam" id="PF02128">
    <property type="entry name" value="Peptidase_M36"/>
    <property type="match status" value="1"/>
</dbReference>
<feature type="chain" id="PRO_5018280895" evidence="12">
    <location>
        <begin position="23"/>
        <end position="1081"/>
    </location>
</feature>
<dbReference type="EMBL" id="REFC01000012">
    <property type="protein sequence ID" value="RMA64689.1"/>
    <property type="molecule type" value="Genomic_DNA"/>
</dbReference>
<organism evidence="15 16">
    <name type="scientific">Ulvibacter antarcticus</name>
    <dbReference type="NCBI Taxonomy" id="442714"/>
    <lineage>
        <taxon>Bacteria</taxon>
        <taxon>Pseudomonadati</taxon>
        <taxon>Bacteroidota</taxon>
        <taxon>Flavobacteriia</taxon>
        <taxon>Flavobacteriales</taxon>
        <taxon>Flavobacteriaceae</taxon>
        <taxon>Ulvibacter</taxon>
    </lineage>
</organism>
<dbReference type="GO" id="GO:0006508">
    <property type="term" value="P:proteolysis"/>
    <property type="evidence" value="ECO:0007669"/>
    <property type="project" value="UniProtKB-KW"/>
</dbReference>
<evidence type="ECO:0000256" key="3">
    <source>
        <dbReference type="ARBA" id="ARBA00006006"/>
    </source>
</evidence>
<sequence length="1081" mass="115757">MKKLTLSLLFCMVTLLSANLFAQNFSQNITLEIQKLVDKSDLLAADAQWEITSQHTSSISGVHHIYYRQLVNGVQVYGTESGVHIASNGKVIAANNRFINKTADKLSNSVASLSASEAVQAAANQLNYNLTQSLAVISRDNGLSQKTLLSDGGISLSEIPAELVYTLNEENKLVLSWDLSIQEKSQKNWWSMRVDASTGTIIDKNDYMVSCGFDHDHSEDTSELNYNTNLYDVPNYEAVSVENEMGCVECYEVFKLPLESPYYGTRTIEVLPANATASPYGWHDTDGAAGAEFTVTRGNNANAYEDGNNSGYQPDGGTDLNFTGYPFSEIYSGANQYEDAAISHLFYMNNSFHDIIYTYGFDEVSGNFQEMNYTGLGAGSDSVNAEAQDGSGTCNANFGTPPDGSNPTMQMYVCGDKDGDFDNLVIIHEYAHGISNRLTGGPTNTGCLNNSEQMGEGWGDFLGAVLSIEPGAVGEDPRGVGTYLFGQGIGGPGIRDYPYSTDFSVDPQTYDYIKTAAVPHGVGSVWATILWEMTWTLIDEHGYDDDFFDFTGDVNTDAGNVQAFALVMEGMKLQPCSPGFVDGRDAIFAADQAIYGGANECLLWEAFAIRGLGYSADQGSSGSRSDGTEAFDMPITSLNTADEVCVGEGVQTYGGGSPSGGVYSGPGVTDDGNGLSYTFDPAVAGIGTHTITYDAVSLCSTTSQDTDTIEVTDDIPEIVCQDVTLELDINGEATLTQYDVVTNLEPGALVVDQTGTFAPIDISATGTSVSLSDDDVSNALAIGFDFSFYETVYTNFFISSNGFISFDASVDDGCCSGELLPLPSDADNIIAMAWEDLNPSSGGTIRYETVGTAPDRKLIVEFDGVPFYASSDAVTSQIHLFEGSNRIEIHSTLIPSNGNTTQGIENQDGTMGLPTPGRNSSVWSAANDYVAYYYSPGGPADNCGASATITMSQTLFTCDDFGPNVITVTVTDTNGNSADCTPTITVTDPLTVCNLGINDNEFNQNVSLYPNPTNGQITMVNTSNYVIRSATITDVNGRTVQILNVDDATQTSFSIASLAQGMYFVKIEADDATIVKRIVKQ</sequence>
<dbReference type="Gene3D" id="1.10.390.10">
    <property type="entry name" value="Neutral Protease Domain 2"/>
    <property type="match status" value="1"/>
</dbReference>
<keyword evidence="11" id="KW-0865">Zymogen</keyword>
<evidence type="ECO:0000256" key="5">
    <source>
        <dbReference type="ARBA" id="ARBA00022670"/>
    </source>
</evidence>
<dbReference type="GO" id="GO:0008270">
    <property type="term" value="F:zinc ion binding"/>
    <property type="evidence" value="ECO:0007669"/>
    <property type="project" value="InterPro"/>
</dbReference>
<dbReference type="SUPFAM" id="SSF55486">
    <property type="entry name" value="Metalloproteases ('zincins'), catalytic domain"/>
    <property type="match status" value="1"/>
</dbReference>
<dbReference type="NCBIfam" id="TIGR04183">
    <property type="entry name" value="Por_Secre_tail"/>
    <property type="match status" value="1"/>
</dbReference>
<evidence type="ECO:0000256" key="8">
    <source>
        <dbReference type="ARBA" id="ARBA00022801"/>
    </source>
</evidence>
<dbReference type="Pfam" id="PF07504">
    <property type="entry name" value="FTP"/>
    <property type="match status" value="1"/>
</dbReference>
<dbReference type="Pfam" id="PF18962">
    <property type="entry name" value="Por_Secre_tail"/>
    <property type="match status" value="1"/>
</dbReference>
<comment type="similarity">
    <text evidence="3">Belongs to the peptidase M36 family.</text>
</comment>
<evidence type="ECO:0000313" key="16">
    <source>
        <dbReference type="Proteomes" id="UP000271339"/>
    </source>
</evidence>
<dbReference type="InterPro" id="IPR001842">
    <property type="entry name" value="Peptidase_M36"/>
</dbReference>
<dbReference type="RefSeq" id="WP_121907125.1">
    <property type="nucleotide sequence ID" value="NZ_REFC01000012.1"/>
</dbReference>
<keyword evidence="9" id="KW-0862">Zinc</keyword>
<dbReference type="InterPro" id="IPR050371">
    <property type="entry name" value="Fungal_virulence_M36"/>
</dbReference>